<accession>A0A4Q1CGT0</accession>
<sequence>MAEEKKQKKQAGKKLEATIRTALTAFAKGIDSKKLHKKIEKHSADLAELILKLKQPAKKQKSKKEKIKKTAKPAKKVIPAIKKK</sequence>
<name>A0A4Q1CGT0_9BACT</name>
<proteinExistence type="predicted"/>
<organism evidence="2 3">
    <name type="scientific">Lacibacter luteus</name>
    <dbReference type="NCBI Taxonomy" id="2508719"/>
    <lineage>
        <taxon>Bacteria</taxon>
        <taxon>Pseudomonadati</taxon>
        <taxon>Bacteroidota</taxon>
        <taxon>Chitinophagia</taxon>
        <taxon>Chitinophagales</taxon>
        <taxon>Chitinophagaceae</taxon>
        <taxon>Lacibacter</taxon>
    </lineage>
</organism>
<dbReference type="EMBL" id="SDHW01000004">
    <property type="protein sequence ID" value="RXK59365.1"/>
    <property type="molecule type" value="Genomic_DNA"/>
</dbReference>
<comment type="caution">
    <text evidence="2">The sequence shown here is derived from an EMBL/GenBank/DDBJ whole genome shotgun (WGS) entry which is preliminary data.</text>
</comment>
<evidence type="ECO:0000313" key="2">
    <source>
        <dbReference type="EMBL" id="RXK59365.1"/>
    </source>
</evidence>
<protein>
    <recommendedName>
        <fullName evidence="4">Histone H1</fullName>
    </recommendedName>
</protein>
<reference evidence="2 3" key="1">
    <citation type="submission" date="2019-01" db="EMBL/GenBank/DDBJ databases">
        <title>Lacibacter sp. strain TTM-7.</title>
        <authorList>
            <person name="Chen W.-M."/>
        </authorList>
    </citation>
    <scope>NUCLEOTIDE SEQUENCE [LARGE SCALE GENOMIC DNA]</scope>
    <source>
        <strain evidence="2 3">TTM-7</strain>
    </source>
</reference>
<gene>
    <name evidence="2" type="ORF">ESA94_14620</name>
</gene>
<dbReference type="Proteomes" id="UP000290204">
    <property type="component" value="Unassembled WGS sequence"/>
</dbReference>
<evidence type="ECO:0000313" key="3">
    <source>
        <dbReference type="Proteomes" id="UP000290204"/>
    </source>
</evidence>
<keyword evidence="3" id="KW-1185">Reference proteome</keyword>
<evidence type="ECO:0000256" key="1">
    <source>
        <dbReference type="SAM" id="MobiDB-lite"/>
    </source>
</evidence>
<feature type="region of interest" description="Disordered" evidence="1">
    <location>
        <begin position="57"/>
        <end position="84"/>
    </location>
</feature>
<dbReference type="AlphaFoldDB" id="A0A4Q1CGT0"/>
<dbReference type="RefSeq" id="WP_129131668.1">
    <property type="nucleotide sequence ID" value="NZ_SDHW01000004.1"/>
</dbReference>
<evidence type="ECO:0008006" key="4">
    <source>
        <dbReference type="Google" id="ProtNLM"/>
    </source>
</evidence>